<accession>A0AAP8QC23</accession>
<protein>
    <recommendedName>
        <fullName evidence="3">TnsA endonuclease N-terminal domain-containing protein</fullName>
    </recommendedName>
</protein>
<dbReference type="RefSeq" id="WP_104032503.1">
    <property type="nucleotide sequence ID" value="NZ_JARMDU010000022.1"/>
</dbReference>
<dbReference type="Proteomes" id="UP000239759">
    <property type="component" value="Unassembled WGS sequence"/>
</dbReference>
<dbReference type="AlphaFoldDB" id="A0AAP8QC23"/>
<sequence length="248" mass="29077">MHWYGKSWEKEDVEFAPKRKVDNKNSKQRPHVIGAFHSHRMNIVAEYESLTEWAFYSLLELDKDIVRYYVQPVRIHVPYSDDYGNLKSWPHVPDVLVFREGSVPHLFQTKNSPDDSSEKLKIIDKACVKYAASRGWEYSVIYPKSLPKLVSRNIDFLAGFTKTRKWFDSYSPKVMSRLRFIGQASITELSQSFIPQYDPLLVLPVIYHLIAKGYLWININEPINEFSIVRISTETDRFLLQIGEEKEV</sequence>
<reference evidence="1 2" key="1">
    <citation type="submission" date="2018-02" db="EMBL/GenBank/DDBJ databases">
        <title>Comparative analysis of genomes of three Brevibacillus laterosporus strains producers of potent antimicrobials isolated from silage.</title>
        <authorList>
            <person name="Kojic M."/>
            <person name="Miljkovic M."/>
            <person name="Studholme D."/>
            <person name="Filipic B."/>
        </authorList>
    </citation>
    <scope>NUCLEOTIDE SEQUENCE [LARGE SCALE GENOMIC DNA]</scope>
    <source>
        <strain evidence="1 2">BGSP11</strain>
    </source>
</reference>
<dbReference type="EMBL" id="PRKQ01000019">
    <property type="protein sequence ID" value="PPA93935.1"/>
    <property type="molecule type" value="Genomic_DNA"/>
</dbReference>
<evidence type="ECO:0008006" key="3">
    <source>
        <dbReference type="Google" id="ProtNLM"/>
    </source>
</evidence>
<comment type="caution">
    <text evidence="1">The sequence shown here is derived from an EMBL/GenBank/DDBJ whole genome shotgun (WGS) entry which is preliminary data.</text>
</comment>
<evidence type="ECO:0000313" key="2">
    <source>
        <dbReference type="Proteomes" id="UP000239759"/>
    </source>
</evidence>
<proteinExistence type="predicted"/>
<organism evidence="1 2">
    <name type="scientific">Brevibacillus laterosporus</name>
    <name type="common">Bacillus laterosporus</name>
    <dbReference type="NCBI Taxonomy" id="1465"/>
    <lineage>
        <taxon>Bacteria</taxon>
        <taxon>Bacillati</taxon>
        <taxon>Bacillota</taxon>
        <taxon>Bacilli</taxon>
        <taxon>Bacillales</taxon>
        <taxon>Paenibacillaceae</taxon>
        <taxon>Brevibacillus</taxon>
    </lineage>
</organism>
<evidence type="ECO:0000313" key="1">
    <source>
        <dbReference type="EMBL" id="PPA93935.1"/>
    </source>
</evidence>
<name>A0AAP8QC23_BRELA</name>
<gene>
    <name evidence="1" type="ORF">C4A77_15865</name>
</gene>